<name>A0ABP7R0S6_9ACTN</name>
<dbReference type="EMBL" id="BAAAZX010000006">
    <property type="protein sequence ID" value="GAA3990762.1"/>
    <property type="molecule type" value="Genomic_DNA"/>
</dbReference>
<organism evidence="2 3">
    <name type="scientific">Streptomyces plumbiresistens</name>
    <dbReference type="NCBI Taxonomy" id="511811"/>
    <lineage>
        <taxon>Bacteria</taxon>
        <taxon>Bacillati</taxon>
        <taxon>Actinomycetota</taxon>
        <taxon>Actinomycetes</taxon>
        <taxon>Kitasatosporales</taxon>
        <taxon>Streptomycetaceae</taxon>
        <taxon>Streptomyces</taxon>
    </lineage>
</organism>
<gene>
    <name evidence="2" type="ORF">GCM10022232_26170</name>
</gene>
<feature type="compositionally biased region" description="Polar residues" evidence="1">
    <location>
        <begin position="98"/>
        <end position="109"/>
    </location>
</feature>
<dbReference type="Proteomes" id="UP001500456">
    <property type="component" value="Unassembled WGS sequence"/>
</dbReference>
<comment type="caution">
    <text evidence="2">The sequence shown here is derived from an EMBL/GenBank/DDBJ whole genome shotgun (WGS) entry which is preliminary data.</text>
</comment>
<evidence type="ECO:0000256" key="1">
    <source>
        <dbReference type="SAM" id="MobiDB-lite"/>
    </source>
</evidence>
<reference evidence="3" key="1">
    <citation type="journal article" date="2019" name="Int. J. Syst. Evol. Microbiol.">
        <title>The Global Catalogue of Microorganisms (GCM) 10K type strain sequencing project: providing services to taxonomists for standard genome sequencing and annotation.</title>
        <authorList>
            <consortium name="The Broad Institute Genomics Platform"/>
            <consortium name="The Broad Institute Genome Sequencing Center for Infectious Disease"/>
            <person name="Wu L."/>
            <person name="Ma J."/>
        </authorList>
    </citation>
    <scope>NUCLEOTIDE SEQUENCE [LARGE SCALE GENOMIC DNA]</scope>
    <source>
        <strain evidence="3">JCM 16924</strain>
    </source>
</reference>
<sequence>MPPRAWATCWRARSSRWSWTRWPPDTRLYEAARQRERWIEGAAASTTALLTGESAADACAGVVLQPTAEGGMEIVTASTYDDPGDLVGTTIEPAARPSDNSWAVSRYSA</sequence>
<evidence type="ECO:0000313" key="2">
    <source>
        <dbReference type="EMBL" id="GAA3990762.1"/>
    </source>
</evidence>
<accession>A0ABP7R0S6</accession>
<protein>
    <submittedName>
        <fullName evidence="2">Uncharacterized protein</fullName>
    </submittedName>
</protein>
<keyword evidence="3" id="KW-1185">Reference proteome</keyword>
<proteinExistence type="predicted"/>
<feature type="region of interest" description="Disordered" evidence="1">
    <location>
        <begin position="90"/>
        <end position="109"/>
    </location>
</feature>
<evidence type="ECO:0000313" key="3">
    <source>
        <dbReference type="Proteomes" id="UP001500456"/>
    </source>
</evidence>